<evidence type="ECO:0000313" key="2">
    <source>
        <dbReference type="Proteomes" id="UP000008142"/>
    </source>
</evidence>
<proteinExistence type="predicted"/>
<organism evidence="2">
    <name type="scientific">Ajellomyces capsulatus (strain H88)</name>
    <name type="common">Darling's disease fungus</name>
    <name type="synonym">Histoplasma capsulatum</name>
    <dbReference type="NCBI Taxonomy" id="544711"/>
    <lineage>
        <taxon>Eukaryota</taxon>
        <taxon>Fungi</taxon>
        <taxon>Dikarya</taxon>
        <taxon>Ascomycota</taxon>
        <taxon>Pezizomycotina</taxon>
        <taxon>Eurotiomycetes</taxon>
        <taxon>Eurotiomycetidae</taxon>
        <taxon>Onygenales</taxon>
        <taxon>Ajellomycetaceae</taxon>
        <taxon>Histoplasma</taxon>
    </lineage>
</organism>
<dbReference type="HOGENOM" id="CLU_2454197_0_0_1"/>
<evidence type="ECO:0000313" key="1">
    <source>
        <dbReference type="EMBL" id="EGC41370.1"/>
    </source>
</evidence>
<dbReference type="Proteomes" id="UP000008142">
    <property type="component" value="Unassembled WGS sequence"/>
</dbReference>
<dbReference type="OrthoDB" id="4485682at2759"/>
<gene>
    <name evidence="1" type="ORF">HCEG_00732</name>
</gene>
<dbReference type="EMBL" id="DS990636">
    <property type="protein sequence ID" value="EGC41370.1"/>
    <property type="molecule type" value="Genomic_DNA"/>
</dbReference>
<protein>
    <submittedName>
        <fullName evidence="1">Uncharacterized protein</fullName>
    </submittedName>
</protein>
<dbReference type="AlphaFoldDB" id="F0U5S5"/>
<name>F0U5S5_AJEC8</name>
<accession>F0U5S5</accession>
<sequence length="89" mass="10663">MNKLSSLKKEEEDADIYEEHIFTLEDCSQKLILLKPEIADHYIFYKMIKESELISDAEQNLILKYTSIHIFLNHYIPYIKMTIKQNLKL</sequence>
<reference evidence="2" key="1">
    <citation type="submission" date="2008-07" db="EMBL/GenBank/DDBJ databases">
        <title>Annotation of Ajellomyces capsulatus strain H88.</title>
        <authorList>
            <person name="Champion M."/>
            <person name="Cuomo C."/>
            <person name="Ma L.-J."/>
            <person name="Henn M.R."/>
            <person name="Sil A."/>
            <person name="Goldman B."/>
            <person name="Young S.K."/>
            <person name="Kodira C.D."/>
            <person name="Zeng Q."/>
            <person name="Koehrsen M."/>
            <person name="Alvarado L."/>
            <person name="Berlin A."/>
            <person name="Borenstein D."/>
            <person name="Chen Z."/>
            <person name="Engels R."/>
            <person name="Freedman E."/>
            <person name="Gellesch M."/>
            <person name="Goldberg J."/>
            <person name="Griggs A."/>
            <person name="Gujja S."/>
            <person name="Heiman D."/>
            <person name="Hepburn T."/>
            <person name="Howarth C."/>
            <person name="Jen D."/>
            <person name="Larson L."/>
            <person name="Lewis B."/>
            <person name="Mehta T."/>
            <person name="Park D."/>
            <person name="Pearson M."/>
            <person name="Roberts A."/>
            <person name="Saif S."/>
            <person name="Shea T."/>
            <person name="Shenoy N."/>
            <person name="Sisk P."/>
            <person name="Stolte C."/>
            <person name="Sykes S."/>
            <person name="Walk T."/>
            <person name="White J."/>
            <person name="Yandava C."/>
            <person name="Klein B."/>
            <person name="McEwen J.G."/>
            <person name="Puccia R."/>
            <person name="Goldman G.H."/>
            <person name="Felipe M.S."/>
            <person name="Nino-Vega G."/>
            <person name="San-Blas G."/>
            <person name="Taylor J."/>
            <person name="Mendoza L."/>
            <person name="Galagan J."/>
            <person name="Nusbaum C."/>
            <person name="Birren B."/>
        </authorList>
    </citation>
    <scope>NUCLEOTIDE SEQUENCE [LARGE SCALE GENOMIC DNA]</scope>
    <source>
        <strain evidence="2">H88</strain>
    </source>
</reference>